<evidence type="ECO:0000256" key="1">
    <source>
        <dbReference type="SAM" id="SignalP"/>
    </source>
</evidence>
<sequence>MSRSLFGCACGIAFGSFGVFCCLFCVENSSAESVSNGVAVDGGLGSHAFSNSLECFHLITSPATLAQIVSTLNHPPTSSSSYFC</sequence>
<gene>
    <name evidence="2" type="ORF">T4D_4229</name>
</gene>
<evidence type="ECO:0008006" key="4">
    <source>
        <dbReference type="Google" id="ProtNLM"/>
    </source>
</evidence>
<keyword evidence="3" id="KW-1185">Reference proteome</keyword>
<feature type="chain" id="PRO_5006878376" description="Secreted protein" evidence="1">
    <location>
        <begin position="32"/>
        <end position="84"/>
    </location>
</feature>
<organism evidence="2 3">
    <name type="scientific">Trichinella pseudospiralis</name>
    <name type="common">Parasitic roundworm</name>
    <dbReference type="NCBI Taxonomy" id="6337"/>
    <lineage>
        <taxon>Eukaryota</taxon>
        <taxon>Metazoa</taxon>
        <taxon>Ecdysozoa</taxon>
        <taxon>Nematoda</taxon>
        <taxon>Enoplea</taxon>
        <taxon>Dorylaimia</taxon>
        <taxon>Trichinellida</taxon>
        <taxon>Trichinellidae</taxon>
        <taxon>Trichinella</taxon>
    </lineage>
</organism>
<reference evidence="2 3" key="1">
    <citation type="submission" date="2015-01" db="EMBL/GenBank/DDBJ databases">
        <title>Evolution of Trichinella species and genotypes.</title>
        <authorList>
            <person name="Korhonen P.K."/>
            <person name="Edoardo P."/>
            <person name="Giuseppe L.R."/>
            <person name="Gasser R.B."/>
        </authorList>
    </citation>
    <scope>NUCLEOTIDE SEQUENCE [LARGE SCALE GENOMIC DNA]</scope>
    <source>
        <strain evidence="2">ISS470</strain>
    </source>
</reference>
<dbReference type="Proteomes" id="UP000054995">
    <property type="component" value="Unassembled WGS sequence"/>
</dbReference>
<feature type="signal peptide" evidence="1">
    <location>
        <begin position="1"/>
        <end position="31"/>
    </location>
</feature>
<keyword evidence="1" id="KW-0732">Signal</keyword>
<evidence type="ECO:0000313" key="2">
    <source>
        <dbReference type="EMBL" id="KRY92081.1"/>
    </source>
</evidence>
<protein>
    <recommendedName>
        <fullName evidence="4">Secreted protein</fullName>
    </recommendedName>
</protein>
<evidence type="ECO:0000313" key="3">
    <source>
        <dbReference type="Proteomes" id="UP000054995"/>
    </source>
</evidence>
<comment type="caution">
    <text evidence="2">The sequence shown here is derived from an EMBL/GenBank/DDBJ whole genome shotgun (WGS) entry which is preliminary data.</text>
</comment>
<proteinExistence type="predicted"/>
<dbReference type="AlphaFoldDB" id="A0A0V1G1N2"/>
<dbReference type="EMBL" id="JYDT01000009">
    <property type="protein sequence ID" value="KRY92081.1"/>
    <property type="molecule type" value="Genomic_DNA"/>
</dbReference>
<accession>A0A0V1G1N2</accession>
<name>A0A0V1G1N2_TRIPS</name>